<keyword evidence="5" id="KW-0479">Metal-binding</keyword>
<comment type="cofactor">
    <cofactor evidence="2">
        <name>Zn(2+)</name>
        <dbReference type="ChEBI" id="CHEBI:29105"/>
    </cofactor>
</comment>
<evidence type="ECO:0000256" key="5">
    <source>
        <dbReference type="ARBA" id="ARBA00022723"/>
    </source>
</evidence>
<dbReference type="InterPro" id="IPR015797">
    <property type="entry name" value="NUDIX_hydrolase-like_dom_sf"/>
</dbReference>
<evidence type="ECO:0000256" key="7">
    <source>
        <dbReference type="ARBA" id="ARBA00022842"/>
    </source>
</evidence>
<evidence type="ECO:0000256" key="10">
    <source>
        <dbReference type="RuleBase" id="RU003476"/>
    </source>
</evidence>
<evidence type="ECO:0000313" key="12">
    <source>
        <dbReference type="EMBL" id="MDV2077305.1"/>
    </source>
</evidence>
<dbReference type="Gene3D" id="3.90.79.10">
    <property type="entry name" value="Nucleoside Triphosphate Pyrophosphohydrolase"/>
    <property type="match status" value="1"/>
</dbReference>
<dbReference type="InterPro" id="IPR000086">
    <property type="entry name" value="NUDIX_hydrolase_dom"/>
</dbReference>
<comment type="similarity">
    <text evidence="3">Belongs to the Nudix hydrolase family. NudC subfamily.</text>
</comment>
<dbReference type="Pfam" id="PF09297">
    <property type="entry name" value="Zn_ribbon_NUD"/>
    <property type="match status" value="1"/>
</dbReference>
<dbReference type="EC" id="3.6.1.22" evidence="4"/>
<dbReference type="PRINTS" id="PR00502">
    <property type="entry name" value="NUDIXFAMILY"/>
</dbReference>
<dbReference type="InterPro" id="IPR049734">
    <property type="entry name" value="NudC-like_C"/>
</dbReference>
<evidence type="ECO:0000256" key="1">
    <source>
        <dbReference type="ARBA" id="ARBA00001946"/>
    </source>
</evidence>
<dbReference type="PROSITE" id="PS00893">
    <property type="entry name" value="NUDIX_BOX"/>
    <property type="match status" value="1"/>
</dbReference>
<evidence type="ECO:0000256" key="9">
    <source>
        <dbReference type="ARBA" id="ARBA00023679"/>
    </source>
</evidence>
<evidence type="ECO:0000256" key="8">
    <source>
        <dbReference type="ARBA" id="ARBA00023027"/>
    </source>
</evidence>
<dbReference type="PANTHER" id="PTHR42904">
    <property type="entry name" value="NUDIX HYDROLASE, NUDC SUBFAMILY"/>
    <property type="match status" value="1"/>
</dbReference>
<evidence type="ECO:0000256" key="3">
    <source>
        <dbReference type="ARBA" id="ARBA00009595"/>
    </source>
</evidence>
<feature type="domain" description="Nudix hydrolase" evidence="11">
    <location>
        <begin position="140"/>
        <end position="264"/>
    </location>
</feature>
<keyword evidence="6 10" id="KW-0378">Hydrolase</keyword>
<dbReference type="InterPro" id="IPR020084">
    <property type="entry name" value="NUDIX_hydrolase_CS"/>
</dbReference>
<dbReference type="InterPro" id="IPR015376">
    <property type="entry name" value="Znr_NADH_PPase"/>
</dbReference>
<sequence>MTMDFEPGWTRVSPGPDAVVAGFCHGRVVTVGERWLLDWPEAQPALAEGTEPVHVGQLGHRPVYVVELAEDRLPGGAELVALRDALLFQPDAPAELLGTAFQVQQWFQDHRFCGRCGQQTGFHSHERARWCGSCEIPWYPRLAPCVIVVIRRGDRFLLARSTRMKQRMFSLIAGFVEAGESVESAVQREVLEETGLRVSNVRYQASQPWPFPHQLMLGFFADYDSGDLVLQEDELVEADWYHPDSLPPVPPPTTIAGRLIAAMIAELRAESRR</sequence>
<dbReference type="InterPro" id="IPR020476">
    <property type="entry name" value="Nudix_hydrolase"/>
</dbReference>
<dbReference type="PANTHER" id="PTHR42904:SF6">
    <property type="entry name" value="NAD-CAPPED RNA HYDROLASE NUDT12"/>
    <property type="match status" value="1"/>
</dbReference>
<dbReference type="GO" id="GO:0016787">
    <property type="term" value="F:hydrolase activity"/>
    <property type="evidence" value="ECO:0007669"/>
    <property type="project" value="UniProtKB-KW"/>
</dbReference>
<proteinExistence type="inferred from homology"/>
<dbReference type="PROSITE" id="PS51462">
    <property type="entry name" value="NUDIX"/>
    <property type="match status" value="1"/>
</dbReference>
<dbReference type="CDD" id="cd03429">
    <property type="entry name" value="NUDIX_NADH_pyrophosphatase_Nudt13"/>
    <property type="match status" value="1"/>
</dbReference>
<dbReference type="InterPro" id="IPR050241">
    <property type="entry name" value="NAD-cap_RNA_hydrolase_NudC"/>
</dbReference>
<protein>
    <recommendedName>
        <fullName evidence="4">NAD(+) diphosphatase</fullName>
        <ecNumber evidence="4">3.6.1.22</ecNumber>
    </recommendedName>
</protein>
<evidence type="ECO:0000256" key="6">
    <source>
        <dbReference type="ARBA" id="ARBA00022801"/>
    </source>
</evidence>
<accession>A0ABU3VSR3</accession>
<dbReference type="EMBL" id="JAWIIJ010000001">
    <property type="protein sequence ID" value="MDV2077305.1"/>
    <property type="molecule type" value="Genomic_DNA"/>
</dbReference>
<evidence type="ECO:0000256" key="2">
    <source>
        <dbReference type="ARBA" id="ARBA00001947"/>
    </source>
</evidence>
<comment type="cofactor">
    <cofactor evidence="1">
        <name>Mg(2+)</name>
        <dbReference type="ChEBI" id="CHEBI:18420"/>
    </cofactor>
</comment>
<comment type="caution">
    <text evidence="12">The sequence shown here is derived from an EMBL/GenBank/DDBJ whole genome shotgun (WGS) entry which is preliminary data.</text>
</comment>
<keyword evidence="8" id="KW-0520">NAD</keyword>
<dbReference type="Proteomes" id="UP001269819">
    <property type="component" value="Unassembled WGS sequence"/>
</dbReference>
<dbReference type="Pfam" id="PF00293">
    <property type="entry name" value="NUDIX"/>
    <property type="match status" value="1"/>
</dbReference>
<evidence type="ECO:0000256" key="4">
    <source>
        <dbReference type="ARBA" id="ARBA00012381"/>
    </source>
</evidence>
<organism evidence="12 13">
    <name type="scientific">Marinobacter xestospongiae</name>
    <dbReference type="NCBI Taxonomy" id="994319"/>
    <lineage>
        <taxon>Bacteria</taxon>
        <taxon>Pseudomonadati</taxon>
        <taxon>Pseudomonadota</taxon>
        <taxon>Gammaproteobacteria</taxon>
        <taxon>Pseudomonadales</taxon>
        <taxon>Marinobacteraceae</taxon>
        <taxon>Marinobacter</taxon>
    </lineage>
</organism>
<comment type="catalytic activity">
    <reaction evidence="9">
        <text>a 5'-end NAD(+)-phospho-ribonucleoside in mRNA + H2O = a 5'-end phospho-adenosine-phospho-ribonucleoside in mRNA + beta-nicotinamide D-ribonucleotide + 2 H(+)</text>
        <dbReference type="Rhea" id="RHEA:60876"/>
        <dbReference type="Rhea" id="RHEA-COMP:15698"/>
        <dbReference type="Rhea" id="RHEA-COMP:15719"/>
        <dbReference type="ChEBI" id="CHEBI:14649"/>
        <dbReference type="ChEBI" id="CHEBI:15377"/>
        <dbReference type="ChEBI" id="CHEBI:15378"/>
        <dbReference type="ChEBI" id="CHEBI:144029"/>
        <dbReference type="ChEBI" id="CHEBI:144051"/>
    </reaction>
    <physiologicalReaction direction="left-to-right" evidence="9">
        <dbReference type="Rhea" id="RHEA:60877"/>
    </physiologicalReaction>
</comment>
<keyword evidence="13" id="KW-1185">Reference proteome</keyword>
<evidence type="ECO:0000313" key="13">
    <source>
        <dbReference type="Proteomes" id="UP001269819"/>
    </source>
</evidence>
<dbReference type="SUPFAM" id="SSF55811">
    <property type="entry name" value="Nudix"/>
    <property type="match status" value="2"/>
</dbReference>
<name>A0ABU3VSR3_9GAMM</name>
<evidence type="ECO:0000259" key="11">
    <source>
        <dbReference type="PROSITE" id="PS51462"/>
    </source>
</evidence>
<reference evidence="12 13" key="1">
    <citation type="submission" date="2023-10" db="EMBL/GenBank/DDBJ databases">
        <title>Characteristics and mechanism of a salt-tolerant marine origin heterotrophic nitrifying- aerobic denitrifying bacteria Marinobacter xestospongiae HN1.</title>
        <authorList>
            <person name="Qi R."/>
        </authorList>
    </citation>
    <scope>NUCLEOTIDE SEQUENCE [LARGE SCALE GENOMIC DNA]</scope>
    <source>
        <strain evidence="12 13">HN1</strain>
    </source>
</reference>
<gene>
    <name evidence="12" type="primary">nudC</name>
    <name evidence="12" type="ORF">RYS15_01355</name>
</gene>
<keyword evidence="7" id="KW-0460">Magnesium</keyword>
<dbReference type="NCBIfam" id="NF001299">
    <property type="entry name" value="PRK00241.1"/>
    <property type="match status" value="1"/>
</dbReference>
<dbReference type="Gene3D" id="3.90.79.20">
    <property type="match status" value="1"/>
</dbReference>